<accession>A0A7C3E6H8</accession>
<proteinExistence type="predicted"/>
<dbReference type="PANTHER" id="PTHR30483">
    <property type="entry name" value="LEUCINE-SPECIFIC-BINDING PROTEIN"/>
    <property type="match status" value="1"/>
</dbReference>
<name>A0A7C3E6H8_9SPIR</name>
<dbReference type="PANTHER" id="PTHR30483:SF6">
    <property type="entry name" value="PERIPLASMIC BINDING PROTEIN OF ABC TRANSPORTER FOR NATURAL AMINO ACIDS"/>
    <property type="match status" value="1"/>
</dbReference>
<organism evidence="1">
    <name type="scientific">Gracilinema caldarium</name>
    <dbReference type="NCBI Taxonomy" id="215591"/>
    <lineage>
        <taxon>Bacteria</taxon>
        <taxon>Pseudomonadati</taxon>
        <taxon>Spirochaetota</taxon>
        <taxon>Spirochaetia</taxon>
        <taxon>Spirochaetales</taxon>
        <taxon>Breznakiellaceae</taxon>
        <taxon>Gracilinema</taxon>
    </lineage>
</organism>
<dbReference type="CDD" id="cd06268">
    <property type="entry name" value="PBP1_ABC_transporter_LIVBP-like"/>
    <property type="match status" value="1"/>
</dbReference>
<dbReference type="PROSITE" id="PS51257">
    <property type="entry name" value="PROKAR_LIPOPROTEIN"/>
    <property type="match status" value="1"/>
</dbReference>
<dbReference type="InterPro" id="IPR051010">
    <property type="entry name" value="BCAA_transport"/>
</dbReference>
<dbReference type="EMBL" id="DSVL01000383">
    <property type="protein sequence ID" value="HFH30317.1"/>
    <property type="molecule type" value="Genomic_DNA"/>
</dbReference>
<sequence length="356" mass="39648">MRGIVAGILMTLFAGCAQPKIQVALLTKLDAGSIIGTSEIAAVKEFERTHPESLIQVVPIDDGWDPVRTKEAYDLVRKNDIKFLITSHTSTCAVEIVNDINQDKRLTIITGATTTTLSGKDDYILRIIPAADQEQRAIAHKIAELQPKRLLIIRDLSNPGYTLPAQEAFFSELKRLTPLVHIRSFDINANKLTLRDLDSIFSSEVYDILYLLIGGYKNIAGNIAQYYYNFQPKTTIVFTPWMNNKELVNTAGPALAHAIIPSLFPSRTVDPKIEAYMSSIETNFRLSPTIISLKVYQALELLNLAFNAGARTPLMAKKWLLSQKTIQTRLGSISFDAYGESSAEYDFITDIAGEFK</sequence>
<protein>
    <recommendedName>
        <fullName evidence="2">Leucine-binding protein domain-containing protein</fullName>
    </recommendedName>
</protein>
<dbReference type="Gene3D" id="3.40.50.2300">
    <property type="match status" value="2"/>
</dbReference>
<gene>
    <name evidence="1" type="ORF">ENS59_12560</name>
</gene>
<reference evidence="1" key="1">
    <citation type="journal article" date="2020" name="mSystems">
        <title>Genome- and Community-Level Interaction Insights into Carbon Utilization and Element Cycling Functions of Hydrothermarchaeota in Hydrothermal Sediment.</title>
        <authorList>
            <person name="Zhou Z."/>
            <person name="Liu Y."/>
            <person name="Xu W."/>
            <person name="Pan J."/>
            <person name="Luo Z.H."/>
            <person name="Li M."/>
        </authorList>
    </citation>
    <scope>NUCLEOTIDE SEQUENCE [LARGE SCALE GENOMIC DNA]</scope>
    <source>
        <strain evidence="1">SpSt-503</strain>
    </source>
</reference>
<evidence type="ECO:0008006" key="2">
    <source>
        <dbReference type="Google" id="ProtNLM"/>
    </source>
</evidence>
<dbReference type="AlphaFoldDB" id="A0A7C3E6H8"/>
<dbReference type="SUPFAM" id="SSF53822">
    <property type="entry name" value="Periplasmic binding protein-like I"/>
    <property type="match status" value="1"/>
</dbReference>
<evidence type="ECO:0000313" key="1">
    <source>
        <dbReference type="EMBL" id="HFH30317.1"/>
    </source>
</evidence>
<dbReference type="InterPro" id="IPR028082">
    <property type="entry name" value="Peripla_BP_I"/>
</dbReference>
<comment type="caution">
    <text evidence="1">The sequence shown here is derived from an EMBL/GenBank/DDBJ whole genome shotgun (WGS) entry which is preliminary data.</text>
</comment>